<keyword evidence="1" id="KW-0472">Membrane</keyword>
<evidence type="ECO:0000313" key="3">
    <source>
        <dbReference type="Proteomes" id="UP000501926"/>
    </source>
</evidence>
<protein>
    <submittedName>
        <fullName evidence="2">Uncharacterized protein</fullName>
    </submittedName>
</protein>
<organism evidence="2 3">
    <name type="scientific">Kuenenia stuttgartiensis</name>
    <dbReference type="NCBI Taxonomy" id="174633"/>
    <lineage>
        <taxon>Bacteria</taxon>
        <taxon>Pseudomonadati</taxon>
        <taxon>Planctomycetota</taxon>
        <taxon>Candidatus Brocadiia</taxon>
        <taxon>Candidatus Brocadiales</taxon>
        <taxon>Candidatus Brocadiaceae</taxon>
        <taxon>Candidatus Kuenenia</taxon>
    </lineage>
</organism>
<dbReference type="AlphaFoldDB" id="A0A6G7GX12"/>
<sequence>MQHDDCFWHFTLKLEVRIFYISLGAGIASVGLQGAIQIPNRNS</sequence>
<feature type="transmembrane region" description="Helical" evidence="1">
    <location>
        <begin position="18"/>
        <end position="36"/>
    </location>
</feature>
<dbReference type="EMBL" id="CP049055">
    <property type="protein sequence ID" value="QII13747.1"/>
    <property type="molecule type" value="Genomic_DNA"/>
</dbReference>
<gene>
    <name evidence="2" type="ORF">KsCSTR_43680</name>
</gene>
<keyword evidence="1" id="KW-0812">Transmembrane</keyword>
<evidence type="ECO:0000313" key="2">
    <source>
        <dbReference type="EMBL" id="QII13747.1"/>
    </source>
</evidence>
<evidence type="ECO:0000256" key="1">
    <source>
        <dbReference type="SAM" id="Phobius"/>
    </source>
</evidence>
<proteinExistence type="predicted"/>
<reference evidence="2 3" key="1">
    <citation type="submission" date="2020-02" db="EMBL/GenBank/DDBJ databases">
        <title>Newly sequenced genome of strain CSTR1 showed variability in Candidatus Kuenenia stuttgartiensis genomes.</title>
        <authorList>
            <person name="Ding C."/>
            <person name="Adrian L."/>
        </authorList>
    </citation>
    <scope>NUCLEOTIDE SEQUENCE [LARGE SCALE GENOMIC DNA]</scope>
    <source>
        <strain evidence="2 3">CSTR1</strain>
    </source>
</reference>
<name>A0A6G7GX12_KUEST</name>
<dbReference type="Proteomes" id="UP000501926">
    <property type="component" value="Chromosome"/>
</dbReference>
<keyword evidence="1" id="KW-1133">Transmembrane helix</keyword>
<accession>A0A6G7GX12</accession>